<protein>
    <submittedName>
        <fullName evidence="5">Uncharacterized protein</fullName>
    </submittedName>
</protein>
<dbReference type="InterPro" id="IPR035669">
    <property type="entry name" value="SGNH_plant_lipase-like"/>
</dbReference>
<dbReference type="InterPro" id="IPR001087">
    <property type="entry name" value="GDSL"/>
</dbReference>
<dbReference type="Proteomes" id="UP000233551">
    <property type="component" value="Unassembled WGS sequence"/>
</dbReference>
<dbReference type="CDD" id="cd01837">
    <property type="entry name" value="SGNH_plant_lipase_like"/>
    <property type="match status" value="1"/>
</dbReference>
<keyword evidence="6" id="KW-1185">Reference proteome</keyword>
<keyword evidence="2" id="KW-0732">Signal</keyword>
<dbReference type="Gene3D" id="3.40.50.1110">
    <property type="entry name" value="SGNH hydrolase"/>
    <property type="match status" value="1"/>
</dbReference>
<reference evidence="5 6" key="1">
    <citation type="submission" date="2017-11" db="EMBL/GenBank/DDBJ databases">
        <title>De-novo sequencing of pomegranate (Punica granatum L.) genome.</title>
        <authorList>
            <person name="Akparov Z."/>
            <person name="Amiraslanov A."/>
            <person name="Hajiyeva S."/>
            <person name="Abbasov M."/>
            <person name="Kaur K."/>
            <person name="Hamwieh A."/>
            <person name="Solovyev V."/>
            <person name="Salamov A."/>
            <person name="Braich B."/>
            <person name="Kosarev P."/>
            <person name="Mahmoud A."/>
            <person name="Hajiyev E."/>
            <person name="Babayeva S."/>
            <person name="Izzatullayeva V."/>
            <person name="Mammadov A."/>
            <person name="Mammadov A."/>
            <person name="Sharifova S."/>
            <person name="Ojaghi J."/>
            <person name="Eynullazada K."/>
            <person name="Bayramov B."/>
            <person name="Abdulazimova A."/>
            <person name="Shahmuradov I."/>
        </authorList>
    </citation>
    <scope>NUCLEOTIDE SEQUENCE [LARGE SCALE GENOMIC DNA]</scope>
    <source>
        <strain evidence="6">cv. AG2017</strain>
        <tissue evidence="5">Leaf</tissue>
    </source>
</reference>
<sequence length="377" mass="41033">MEGGEKKGYGISSVCSRISLSQALVLCLCILPASVHAQCEKKPVIFIFGDSNSDTGGGSAANGMTFGPPFGRAFFHELNGRLSDGRLMIDFFCESLNASYLSPYLESLGSNFTNGANFAIGGAGTLPRFKAFSLDVQVRQFVQFRQRSLLLRSKGYASQLSEEEFKNALYIIDIGQNDLSAAVTQHLSHEQLIQNITTFITEIKLAVLGIYKSGGKNFWIHSTGPLGCLPQKLATTPPRNATTDYDPHGCLVPLNNAAKEFNGQLRALCKELQTEMTNATIVYVDVYSIKYNLIANAAKYGFEKPLMACCGYGGPPYRYNPNFLCGGGRATACDPGQRYLSWDGVHYTEAANSIFAANILSTNFSTPPLNLNFFCNA</sequence>
<dbReference type="GO" id="GO:0016788">
    <property type="term" value="F:hydrolase activity, acting on ester bonds"/>
    <property type="evidence" value="ECO:0007669"/>
    <property type="project" value="InterPro"/>
</dbReference>
<dbReference type="PANTHER" id="PTHR22835:SF158">
    <property type="entry name" value="GDSL ESTERASE_LIPASE LIP-4-LIKE ISOFORM X1"/>
    <property type="match status" value="1"/>
</dbReference>
<proteinExistence type="inferred from homology"/>
<evidence type="ECO:0000313" key="5">
    <source>
        <dbReference type="EMBL" id="PKI38834.1"/>
    </source>
</evidence>
<comment type="caution">
    <text evidence="5">The sequence shown here is derived from an EMBL/GenBank/DDBJ whole genome shotgun (WGS) entry which is preliminary data.</text>
</comment>
<keyword evidence="3" id="KW-0378">Hydrolase</keyword>
<dbReference type="SUPFAM" id="SSF52266">
    <property type="entry name" value="SGNH hydrolase"/>
    <property type="match status" value="1"/>
</dbReference>
<evidence type="ECO:0000256" key="4">
    <source>
        <dbReference type="ARBA" id="ARBA00023180"/>
    </source>
</evidence>
<comment type="similarity">
    <text evidence="1">Belongs to the 'GDSL' lipolytic enzyme family.</text>
</comment>
<evidence type="ECO:0000256" key="3">
    <source>
        <dbReference type="ARBA" id="ARBA00022801"/>
    </source>
</evidence>
<dbReference type="EMBL" id="PGOL01004001">
    <property type="protein sequence ID" value="PKI38834.1"/>
    <property type="molecule type" value="Genomic_DNA"/>
</dbReference>
<accession>A0A2I0I4C8</accession>
<evidence type="ECO:0000313" key="6">
    <source>
        <dbReference type="Proteomes" id="UP000233551"/>
    </source>
</evidence>
<evidence type="ECO:0000256" key="2">
    <source>
        <dbReference type="ARBA" id="ARBA00022729"/>
    </source>
</evidence>
<gene>
    <name evidence="5" type="ORF">CRG98_040772</name>
</gene>
<dbReference type="GeneID" id="116188860"/>
<dbReference type="InterPro" id="IPR036514">
    <property type="entry name" value="SGNH_hydro_sf"/>
</dbReference>
<keyword evidence="4" id="KW-0325">Glycoprotein</keyword>
<dbReference type="PANTHER" id="PTHR22835">
    <property type="entry name" value="ZINC FINGER FYVE DOMAIN CONTAINING PROTEIN"/>
    <property type="match status" value="1"/>
</dbReference>
<organism evidence="5 6">
    <name type="scientific">Punica granatum</name>
    <name type="common">Pomegranate</name>
    <dbReference type="NCBI Taxonomy" id="22663"/>
    <lineage>
        <taxon>Eukaryota</taxon>
        <taxon>Viridiplantae</taxon>
        <taxon>Streptophyta</taxon>
        <taxon>Embryophyta</taxon>
        <taxon>Tracheophyta</taxon>
        <taxon>Spermatophyta</taxon>
        <taxon>Magnoliopsida</taxon>
        <taxon>eudicotyledons</taxon>
        <taxon>Gunneridae</taxon>
        <taxon>Pentapetalae</taxon>
        <taxon>rosids</taxon>
        <taxon>malvids</taxon>
        <taxon>Myrtales</taxon>
        <taxon>Lythraceae</taxon>
        <taxon>Punica</taxon>
    </lineage>
</organism>
<name>A0A2I0I4C8_PUNGR</name>
<dbReference type="OrthoDB" id="655468at2759"/>
<evidence type="ECO:0000256" key="1">
    <source>
        <dbReference type="ARBA" id="ARBA00008668"/>
    </source>
</evidence>
<dbReference type="Pfam" id="PF00657">
    <property type="entry name" value="Lipase_GDSL"/>
    <property type="match status" value="1"/>
</dbReference>
<dbReference type="AlphaFoldDB" id="A0A2I0I4C8"/>